<accession>A0AAD9H2Z5</accession>
<gene>
    <name evidence="3" type="ORF">LX32DRAFT_687866</name>
</gene>
<dbReference type="EMBL" id="MU843120">
    <property type="protein sequence ID" value="KAK2021265.1"/>
    <property type="molecule type" value="Genomic_DNA"/>
</dbReference>
<feature type="chain" id="PRO_5041959526" description="PA14 domain-containing protein" evidence="2">
    <location>
        <begin position="20"/>
        <end position="431"/>
    </location>
</feature>
<reference evidence="3" key="1">
    <citation type="submission" date="2021-06" db="EMBL/GenBank/DDBJ databases">
        <title>Comparative genomics, transcriptomics and evolutionary studies reveal genomic signatures of adaptation to plant cell wall in hemibiotrophic fungi.</title>
        <authorList>
            <consortium name="DOE Joint Genome Institute"/>
            <person name="Baroncelli R."/>
            <person name="Diaz J.F."/>
            <person name="Benocci T."/>
            <person name="Peng M."/>
            <person name="Battaglia E."/>
            <person name="Haridas S."/>
            <person name="Andreopoulos W."/>
            <person name="Labutti K."/>
            <person name="Pangilinan J."/>
            <person name="Floch G.L."/>
            <person name="Makela M.R."/>
            <person name="Henrissat B."/>
            <person name="Grigoriev I.V."/>
            <person name="Crouch J.A."/>
            <person name="De Vries R.P."/>
            <person name="Sukno S.A."/>
            <person name="Thon M.R."/>
        </authorList>
    </citation>
    <scope>NUCLEOTIDE SEQUENCE</scope>
    <source>
        <strain evidence="3">MAFF235873</strain>
    </source>
</reference>
<dbReference type="Proteomes" id="UP001232148">
    <property type="component" value="Unassembled WGS sequence"/>
</dbReference>
<sequence length="431" mass="44187">MKTSSALAAVLGLPLSASAAICNNNCGRAVAGTARQNPPFAIRQSQCADLVSATVTVGPGPVLPITTSPVVVRNVHGPRQVGPPPVLTGTVPAYASACAGITAYWSACQCFSGISATAVTTATPTGNVTASVSSSPVLTTGSSSNGTSSSPPSSTEFFTSSTTSFTQTSATETSATETSATKTSTTEISTTGISTTETSATETLTTDILTTETSKSETSTVESSSSTASSTACTPTLILPSPTTVITTGDDEVATVNLPFAIGVFGAFDTTVYVSSNGLLSLFDPSSYWENKPLPDSGIPAASVLTYFDDLQLDPGTNQVVAYQVFGFGPGNRTVTFEWNTAGFKSSDQFYHFTATFLEGLPGIVVYRYYSTADKGGSATVGAQNIPPGQIQKFVQYSFNTPGAVPDKTFVRLDTTGNGTYTTGTFSAPGC</sequence>
<proteinExistence type="predicted"/>
<protein>
    <recommendedName>
        <fullName evidence="5">PA14 domain-containing protein</fullName>
    </recommendedName>
</protein>
<evidence type="ECO:0000313" key="4">
    <source>
        <dbReference type="Proteomes" id="UP001232148"/>
    </source>
</evidence>
<keyword evidence="4" id="KW-1185">Reference proteome</keyword>
<evidence type="ECO:0000256" key="2">
    <source>
        <dbReference type="SAM" id="SignalP"/>
    </source>
</evidence>
<dbReference type="AlphaFoldDB" id="A0AAD9H2Z5"/>
<feature type="region of interest" description="Disordered" evidence="1">
    <location>
        <begin position="125"/>
        <end position="233"/>
    </location>
</feature>
<evidence type="ECO:0000313" key="3">
    <source>
        <dbReference type="EMBL" id="KAK2021265.1"/>
    </source>
</evidence>
<comment type="caution">
    <text evidence="3">The sequence shown here is derived from an EMBL/GenBank/DDBJ whole genome shotgun (WGS) entry which is preliminary data.</text>
</comment>
<feature type="compositionally biased region" description="Low complexity" evidence="1">
    <location>
        <begin position="131"/>
        <end position="233"/>
    </location>
</feature>
<evidence type="ECO:0008006" key="5">
    <source>
        <dbReference type="Google" id="ProtNLM"/>
    </source>
</evidence>
<keyword evidence="2" id="KW-0732">Signal</keyword>
<name>A0AAD9H2Z5_9PEZI</name>
<evidence type="ECO:0000256" key="1">
    <source>
        <dbReference type="SAM" id="MobiDB-lite"/>
    </source>
</evidence>
<organism evidence="3 4">
    <name type="scientific">Colletotrichum zoysiae</name>
    <dbReference type="NCBI Taxonomy" id="1216348"/>
    <lineage>
        <taxon>Eukaryota</taxon>
        <taxon>Fungi</taxon>
        <taxon>Dikarya</taxon>
        <taxon>Ascomycota</taxon>
        <taxon>Pezizomycotina</taxon>
        <taxon>Sordariomycetes</taxon>
        <taxon>Hypocreomycetidae</taxon>
        <taxon>Glomerellales</taxon>
        <taxon>Glomerellaceae</taxon>
        <taxon>Colletotrichum</taxon>
        <taxon>Colletotrichum graminicola species complex</taxon>
    </lineage>
</organism>
<feature type="signal peptide" evidence="2">
    <location>
        <begin position="1"/>
        <end position="19"/>
    </location>
</feature>